<dbReference type="Gene3D" id="3.40.50.150">
    <property type="entry name" value="Vaccinia Virus protein VP39"/>
    <property type="match status" value="1"/>
</dbReference>
<feature type="domain" description="Methyltransferase type 11" evidence="1">
    <location>
        <begin position="45"/>
        <end position="142"/>
    </location>
</feature>
<dbReference type="AlphaFoldDB" id="A0A2T2XEP7"/>
<proteinExistence type="predicted"/>
<dbReference type="InterPro" id="IPR013216">
    <property type="entry name" value="Methyltransf_11"/>
</dbReference>
<dbReference type="PANTHER" id="PTHR42912">
    <property type="entry name" value="METHYLTRANSFERASE"/>
    <property type="match status" value="1"/>
</dbReference>
<dbReference type="Proteomes" id="UP000242972">
    <property type="component" value="Unassembled WGS sequence"/>
</dbReference>
<dbReference type="InterPro" id="IPR050508">
    <property type="entry name" value="Methyltransf_Superfamily"/>
</dbReference>
<gene>
    <name evidence="2" type="ORF">C7B46_11990</name>
</gene>
<dbReference type="SUPFAM" id="SSF53335">
    <property type="entry name" value="S-adenosyl-L-methionine-dependent methyltransferases"/>
    <property type="match status" value="1"/>
</dbReference>
<sequence length="195" mass="21948">MHRDYQMWHDREHLLRLDNPDREQIMPKPPVLEAVNATLGMRVADIGAGLGYFALPLAVAVGRAGVVLAVDPSPAAREELTHRAQNAGLSQVEVISGSAEETGLDSNSVDRALWHTMYHEVQHRPKAINEMLRILREGGRWVVVDWKKELTDFGPPAEHRFTADEVVDEVRPYGFREVQRFAPGPVTWGLVFEKP</sequence>
<dbReference type="CDD" id="cd02440">
    <property type="entry name" value="AdoMet_MTases"/>
    <property type="match status" value="1"/>
</dbReference>
<dbReference type="GO" id="GO:0032259">
    <property type="term" value="P:methylation"/>
    <property type="evidence" value="ECO:0007669"/>
    <property type="project" value="UniProtKB-KW"/>
</dbReference>
<protein>
    <submittedName>
        <fullName evidence="2">Methyltransferase type 11</fullName>
    </submittedName>
</protein>
<dbReference type="InterPro" id="IPR029063">
    <property type="entry name" value="SAM-dependent_MTases_sf"/>
</dbReference>
<evidence type="ECO:0000313" key="2">
    <source>
        <dbReference type="EMBL" id="PSR32969.1"/>
    </source>
</evidence>
<accession>A0A2T2XEP7</accession>
<dbReference type="GO" id="GO:0008757">
    <property type="term" value="F:S-adenosylmethionine-dependent methyltransferase activity"/>
    <property type="evidence" value="ECO:0007669"/>
    <property type="project" value="InterPro"/>
</dbReference>
<keyword evidence="2" id="KW-0808">Transferase</keyword>
<dbReference type="PANTHER" id="PTHR42912:SF93">
    <property type="entry name" value="N6-ADENOSINE-METHYLTRANSFERASE TMT1A"/>
    <property type="match status" value="1"/>
</dbReference>
<comment type="caution">
    <text evidence="2">The sequence shown here is derived from an EMBL/GenBank/DDBJ whole genome shotgun (WGS) entry which is preliminary data.</text>
</comment>
<reference evidence="2 3" key="1">
    <citation type="journal article" date="2014" name="BMC Genomics">
        <title>Comparison of environmental and isolate Sulfobacillus genomes reveals diverse carbon, sulfur, nitrogen, and hydrogen metabolisms.</title>
        <authorList>
            <person name="Justice N.B."/>
            <person name="Norman A."/>
            <person name="Brown C.T."/>
            <person name="Singh A."/>
            <person name="Thomas B.C."/>
            <person name="Banfield J.F."/>
        </authorList>
    </citation>
    <scope>NUCLEOTIDE SEQUENCE [LARGE SCALE GENOMIC DNA]</scope>
    <source>
        <strain evidence="2">AMDSBA4</strain>
    </source>
</reference>
<evidence type="ECO:0000259" key="1">
    <source>
        <dbReference type="Pfam" id="PF08241"/>
    </source>
</evidence>
<organism evidence="2 3">
    <name type="scientific">Sulfobacillus benefaciens</name>
    <dbReference type="NCBI Taxonomy" id="453960"/>
    <lineage>
        <taxon>Bacteria</taxon>
        <taxon>Bacillati</taxon>
        <taxon>Bacillota</taxon>
        <taxon>Clostridia</taxon>
        <taxon>Eubacteriales</taxon>
        <taxon>Clostridiales Family XVII. Incertae Sedis</taxon>
        <taxon>Sulfobacillus</taxon>
    </lineage>
</organism>
<dbReference type="EMBL" id="PXYW01000029">
    <property type="protein sequence ID" value="PSR32969.1"/>
    <property type="molecule type" value="Genomic_DNA"/>
</dbReference>
<keyword evidence="2" id="KW-0489">Methyltransferase</keyword>
<evidence type="ECO:0000313" key="3">
    <source>
        <dbReference type="Proteomes" id="UP000242972"/>
    </source>
</evidence>
<name>A0A2T2XEP7_9FIRM</name>
<dbReference type="Pfam" id="PF08241">
    <property type="entry name" value="Methyltransf_11"/>
    <property type="match status" value="1"/>
</dbReference>